<dbReference type="Pfam" id="PF02518">
    <property type="entry name" value="HATPase_c"/>
    <property type="match status" value="1"/>
</dbReference>
<dbReference type="Gene3D" id="1.10.287.130">
    <property type="match status" value="1"/>
</dbReference>
<evidence type="ECO:0000259" key="8">
    <source>
        <dbReference type="PROSITE" id="PS50113"/>
    </source>
</evidence>
<dbReference type="InterPro" id="IPR005467">
    <property type="entry name" value="His_kinase_dom"/>
</dbReference>
<accession>A0A2S7WJR9</accession>
<dbReference type="GO" id="GO:0000155">
    <property type="term" value="F:phosphorelay sensor kinase activity"/>
    <property type="evidence" value="ECO:0007669"/>
    <property type="project" value="InterPro"/>
</dbReference>
<dbReference type="Pfam" id="PF13426">
    <property type="entry name" value="PAS_9"/>
    <property type="match status" value="1"/>
</dbReference>
<dbReference type="InterPro" id="IPR035965">
    <property type="entry name" value="PAS-like_dom_sf"/>
</dbReference>
<dbReference type="SMART" id="SM00388">
    <property type="entry name" value="HisKA"/>
    <property type="match status" value="1"/>
</dbReference>
<dbReference type="InterPro" id="IPR001610">
    <property type="entry name" value="PAC"/>
</dbReference>
<dbReference type="OrthoDB" id="9781208at2"/>
<sequence>MREEIEVLQRALERERFARKSAEKILEEKSRNLFTISRELKLTNLHLQQLLDEKSSVLEGIFENINDAYLVIDLQGNILKMNDIAENLFGYNLNEEQLNFTDLIYESDKEYTKNSFITLKEKGSLSNYTIRIVTKSNKIKWIQINASLLFDRNKKPKEAQGIVRDITAIKELELQKEKILHQLEKSNEELKEYAHIVSHDLKSPLRSINALISWIKHDNLDKFDENSLKNFELIEDTLSTMDNLISDILEYSSADADSSNQTKVDLNHLVLELKKVLYIPNHIAINIKNKLPNLVGDKIKFQQLFQNLISNSVKFIDKEKGIIDIDVQDKNTYYQFSVADNGIGIEEKYHKKIFKIFQTLNKNKESTGIGLSIVKKIVNLYQGDIWLESYPQKGTKFIFTLKK</sequence>
<keyword evidence="10" id="KW-1185">Reference proteome</keyword>
<dbReference type="AlphaFoldDB" id="A0A2S7WJR9"/>
<gene>
    <name evidence="9" type="ORF">BTO18_00980</name>
</gene>
<evidence type="ECO:0000256" key="4">
    <source>
        <dbReference type="ARBA" id="ARBA00022679"/>
    </source>
</evidence>
<evidence type="ECO:0000313" key="10">
    <source>
        <dbReference type="Proteomes" id="UP000238882"/>
    </source>
</evidence>
<proteinExistence type="predicted"/>
<dbReference type="PROSITE" id="PS50113">
    <property type="entry name" value="PAC"/>
    <property type="match status" value="1"/>
</dbReference>
<dbReference type="CDD" id="cd00130">
    <property type="entry name" value="PAS"/>
    <property type="match status" value="1"/>
</dbReference>
<dbReference type="PANTHER" id="PTHR43304:SF1">
    <property type="entry name" value="PAC DOMAIN-CONTAINING PROTEIN"/>
    <property type="match status" value="1"/>
</dbReference>
<evidence type="ECO:0000256" key="2">
    <source>
        <dbReference type="ARBA" id="ARBA00012438"/>
    </source>
</evidence>
<dbReference type="Pfam" id="PF00512">
    <property type="entry name" value="HisKA"/>
    <property type="match status" value="1"/>
</dbReference>
<evidence type="ECO:0000313" key="9">
    <source>
        <dbReference type="EMBL" id="PQJ77844.1"/>
    </source>
</evidence>
<organism evidence="9 10">
    <name type="scientific">Polaribacter porphyrae</name>
    <dbReference type="NCBI Taxonomy" id="1137780"/>
    <lineage>
        <taxon>Bacteria</taxon>
        <taxon>Pseudomonadati</taxon>
        <taxon>Bacteroidota</taxon>
        <taxon>Flavobacteriia</taxon>
        <taxon>Flavobacteriales</taxon>
        <taxon>Flavobacteriaceae</taxon>
    </lineage>
</organism>
<name>A0A2S7WJR9_9FLAO</name>
<feature type="domain" description="PAS" evidence="7">
    <location>
        <begin position="54"/>
        <end position="95"/>
    </location>
</feature>
<dbReference type="PRINTS" id="PR00344">
    <property type="entry name" value="BCTRLSENSOR"/>
</dbReference>
<dbReference type="SUPFAM" id="SSF55874">
    <property type="entry name" value="ATPase domain of HSP90 chaperone/DNA topoisomerase II/histidine kinase"/>
    <property type="match status" value="1"/>
</dbReference>
<dbReference type="InterPro" id="IPR036097">
    <property type="entry name" value="HisK_dim/P_sf"/>
</dbReference>
<evidence type="ECO:0000256" key="1">
    <source>
        <dbReference type="ARBA" id="ARBA00000085"/>
    </source>
</evidence>
<keyword evidence="3" id="KW-0597">Phosphoprotein</keyword>
<dbReference type="PROSITE" id="PS50109">
    <property type="entry name" value="HIS_KIN"/>
    <property type="match status" value="1"/>
</dbReference>
<keyword evidence="5 9" id="KW-0418">Kinase</keyword>
<dbReference type="InterPro" id="IPR004358">
    <property type="entry name" value="Sig_transdc_His_kin-like_C"/>
</dbReference>
<dbReference type="InterPro" id="IPR003594">
    <property type="entry name" value="HATPase_dom"/>
</dbReference>
<comment type="caution">
    <text evidence="9">The sequence shown here is derived from an EMBL/GenBank/DDBJ whole genome shotgun (WGS) entry which is preliminary data.</text>
</comment>
<dbReference type="Gene3D" id="3.30.450.20">
    <property type="entry name" value="PAS domain"/>
    <property type="match status" value="1"/>
</dbReference>
<dbReference type="RefSeq" id="WP_105014425.1">
    <property type="nucleotide sequence ID" value="NZ_MSCN01000001.1"/>
</dbReference>
<comment type="catalytic activity">
    <reaction evidence="1">
        <text>ATP + protein L-histidine = ADP + protein N-phospho-L-histidine.</text>
        <dbReference type="EC" id="2.7.13.3"/>
    </reaction>
</comment>
<dbReference type="InterPro" id="IPR052162">
    <property type="entry name" value="Sensor_kinase/Photoreceptor"/>
</dbReference>
<dbReference type="InterPro" id="IPR003661">
    <property type="entry name" value="HisK_dim/P_dom"/>
</dbReference>
<dbReference type="CDD" id="cd00082">
    <property type="entry name" value="HisKA"/>
    <property type="match status" value="1"/>
</dbReference>
<keyword evidence="4" id="KW-0808">Transferase</keyword>
<dbReference type="NCBIfam" id="TIGR00229">
    <property type="entry name" value="sensory_box"/>
    <property type="match status" value="1"/>
</dbReference>
<dbReference type="InterPro" id="IPR000014">
    <property type="entry name" value="PAS"/>
</dbReference>
<feature type="domain" description="Histidine kinase" evidence="6">
    <location>
        <begin position="196"/>
        <end position="403"/>
    </location>
</feature>
<evidence type="ECO:0000259" key="6">
    <source>
        <dbReference type="PROSITE" id="PS50109"/>
    </source>
</evidence>
<dbReference type="SMART" id="SM00091">
    <property type="entry name" value="PAS"/>
    <property type="match status" value="1"/>
</dbReference>
<evidence type="ECO:0000256" key="5">
    <source>
        <dbReference type="ARBA" id="ARBA00022777"/>
    </source>
</evidence>
<dbReference type="PANTHER" id="PTHR43304">
    <property type="entry name" value="PHYTOCHROME-LIKE PROTEIN CPH1"/>
    <property type="match status" value="1"/>
</dbReference>
<dbReference type="EC" id="2.7.13.3" evidence="2"/>
<protein>
    <recommendedName>
        <fullName evidence="2">histidine kinase</fullName>
        <ecNumber evidence="2">2.7.13.3</ecNumber>
    </recommendedName>
</protein>
<dbReference type="SUPFAM" id="SSF55785">
    <property type="entry name" value="PYP-like sensor domain (PAS domain)"/>
    <property type="match status" value="1"/>
</dbReference>
<dbReference type="SMART" id="SM00387">
    <property type="entry name" value="HATPase_c"/>
    <property type="match status" value="1"/>
</dbReference>
<dbReference type="SUPFAM" id="SSF47384">
    <property type="entry name" value="Homodimeric domain of signal transducing histidine kinase"/>
    <property type="match status" value="1"/>
</dbReference>
<reference evidence="9 10" key="1">
    <citation type="submission" date="2016-12" db="EMBL/GenBank/DDBJ databases">
        <title>Trade-off between light-utilization and light-protection in marine flavobacteria.</title>
        <authorList>
            <person name="Kumagai Y."/>
            <person name="Yoshizawa S."/>
            <person name="Kogure K."/>
            <person name="Iwasaki W."/>
        </authorList>
    </citation>
    <scope>NUCLEOTIDE SEQUENCE [LARGE SCALE GENOMIC DNA]</scope>
    <source>
        <strain evidence="9 10">NBRC 108759</strain>
    </source>
</reference>
<dbReference type="EMBL" id="MSCN01000001">
    <property type="protein sequence ID" value="PQJ77844.1"/>
    <property type="molecule type" value="Genomic_DNA"/>
</dbReference>
<dbReference type="Gene3D" id="3.30.565.10">
    <property type="entry name" value="Histidine kinase-like ATPase, C-terminal domain"/>
    <property type="match status" value="1"/>
</dbReference>
<dbReference type="Proteomes" id="UP000238882">
    <property type="component" value="Unassembled WGS sequence"/>
</dbReference>
<evidence type="ECO:0000256" key="3">
    <source>
        <dbReference type="ARBA" id="ARBA00022553"/>
    </source>
</evidence>
<dbReference type="PROSITE" id="PS50112">
    <property type="entry name" value="PAS"/>
    <property type="match status" value="1"/>
</dbReference>
<dbReference type="InterPro" id="IPR036890">
    <property type="entry name" value="HATPase_C_sf"/>
</dbReference>
<dbReference type="SMART" id="SM00086">
    <property type="entry name" value="PAC"/>
    <property type="match status" value="1"/>
</dbReference>
<feature type="domain" description="PAC" evidence="8">
    <location>
        <begin position="126"/>
        <end position="178"/>
    </location>
</feature>
<evidence type="ECO:0000259" key="7">
    <source>
        <dbReference type="PROSITE" id="PS50112"/>
    </source>
</evidence>
<dbReference type="InterPro" id="IPR000700">
    <property type="entry name" value="PAS-assoc_C"/>
</dbReference>